<feature type="signal peptide" evidence="1">
    <location>
        <begin position="1"/>
        <end position="16"/>
    </location>
</feature>
<name>A0ABR2K1Q0_9EUKA</name>
<reference evidence="2 3" key="1">
    <citation type="submission" date="2024-04" db="EMBL/GenBank/DDBJ databases">
        <title>Tritrichomonas musculus Genome.</title>
        <authorList>
            <person name="Alves-Ferreira E."/>
            <person name="Grigg M."/>
            <person name="Lorenzi H."/>
            <person name="Galac M."/>
        </authorList>
    </citation>
    <scope>NUCLEOTIDE SEQUENCE [LARGE SCALE GENOMIC DNA]</scope>
    <source>
        <strain evidence="2 3">EAF2021</strain>
    </source>
</reference>
<feature type="chain" id="PRO_5047128636" evidence="1">
    <location>
        <begin position="17"/>
        <end position="292"/>
    </location>
</feature>
<evidence type="ECO:0000313" key="3">
    <source>
        <dbReference type="Proteomes" id="UP001470230"/>
    </source>
</evidence>
<protein>
    <submittedName>
        <fullName evidence="2">Uncharacterized protein</fullName>
    </submittedName>
</protein>
<proteinExistence type="predicted"/>
<accession>A0ABR2K1Q0</accession>
<evidence type="ECO:0000256" key="1">
    <source>
        <dbReference type="SAM" id="SignalP"/>
    </source>
</evidence>
<gene>
    <name evidence="2" type="ORF">M9Y10_044173</name>
</gene>
<dbReference type="Proteomes" id="UP001470230">
    <property type="component" value="Unassembled WGS sequence"/>
</dbReference>
<sequence length="292" mass="32405">MVFFFILSIFLPALNRKNCDKEDTGFTCDDLNKGINYVQNVLLKRKRSKNVSIIVKIKSDSDCLFSRLATLSYALATDSFPLFPKNDKQFKSYPDIAVFGSNIKYDESKYTNIQICNTTINLPNSTNYFIINSTATSILFSPALNILYEKIGPAALHIIIHLALNLSYSLDNYTNYAIFQGTKKPDPPSCGNVAGALISNRCDAQTIIEASKASNFVMPLANLQGWLINLIRGSAPYLYDNVGKGCWKAASYLSGGINPIYPGKGRSELDVSRSNIECPNTTITKKYLKILL</sequence>
<organism evidence="2 3">
    <name type="scientific">Tritrichomonas musculus</name>
    <dbReference type="NCBI Taxonomy" id="1915356"/>
    <lineage>
        <taxon>Eukaryota</taxon>
        <taxon>Metamonada</taxon>
        <taxon>Parabasalia</taxon>
        <taxon>Tritrichomonadida</taxon>
        <taxon>Tritrichomonadidae</taxon>
        <taxon>Tritrichomonas</taxon>
    </lineage>
</organism>
<keyword evidence="3" id="KW-1185">Reference proteome</keyword>
<keyword evidence="1" id="KW-0732">Signal</keyword>
<dbReference type="EMBL" id="JAPFFF010000008">
    <property type="protein sequence ID" value="KAK8885045.1"/>
    <property type="molecule type" value="Genomic_DNA"/>
</dbReference>
<evidence type="ECO:0000313" key="2">
    <source>
        <dbReference type="EMBL" id="KAK8885045.1"/>
    </source>
</evidence>
<comment type="caution">
    <text evidence="2">The sequence shown here is derived from an EMBL/GenBank/DDBJ whole genome shotgun (WGS) entry which is preliminary data.</text>
</comment>